<name>A0A1F6LGR8_9BACT</name>
<proteinExistence type="inferred from homology"/>
<protein>
    <recommendedName>
        <fullName evidence="4">Small ribosomal subunit protein uS15</fullName>
    </recommendedName>
</protein>
<comment type="similarity">
    <text evidence="4 5">Belongs to the universal ribosomal protein uS15 family.</text>
</comment>
<keyword evidence="1 4" id="KW-0689">Ribosomal protein</keyword>
<evidence type="ECO:0000256" key="4">
    <source>
        <dbReference type="HAMAP-Rule" id="MF_01343"/>
    </source>
</evidence>
<dbReference type="GO" id="GO:0019843">
    <property type="term" value="F:rRNA binding"/>
    <property type="evidence" value="ECO:0007669"/>
    <property type="project" value="UniProtKB-UniRule"/>
</dbReference>
<dbReference type="GO" id="GO:0006412">
    <property type="term" value="P:translation"/>
    <property type="evidence" value="ECO:0007669"/>
    <property type="project" value="UniProtKB-UniRule"/>
</dbReference>
<sequence>MLDKQKKTKLIKKFQTHEGDTGSSEVQIAILSAEIDELAEHLKVNPKDHSSRRGLLKKVGERRRLLRFLKKEDLKSHENLIKKLKLKQVKSLDKPQELVLDDEDNIEEDDKDKE</sequence>
<comment type="function">
    <text evidence="4">Forms an intersubunit bridge (bridge B4) with the 23S rRNA of the 50S subunit in the ribosome.</text>
</comment>
<accession>A0A1F6LGR8</accession>
<dbReference type="Pfam" id="PF00312">
    <property type="entry name" value="Ribosomal_S15"/>
    <property type="match status" value="1"/>
</dbReference>
<evidence type="ECO:0000256" key="1">
    <source>
        <dbReference type="ARBA" id="ARBA00022980"/>
    </source>
</evidence>
<organism evidence="7 8">
    <name type="scientific">Candidatus Magasanikbacteria bacterium RIFCSPHIGHO2_01_FULL_33_34</name>
    <dbReference type="NCBI Taxonomy" id="1798671"/>
    <lineage>
        <taxon>Bacteria</taxon>
        <taxon>Candidatus Magasanikiibacteriota</taxon>
    </lineage>
</organism>
<dbReference type="InterPro" id="IPR005290">
    <property type="entry name" value="Ribosomal_uS15_bac-type"/>
</dbReference>
<dbReference type="HAMAP" id="MF_01343_B">
    <property type="entry name" value="Ribosomal_uS15_B"/>
    <property type="match status" value="1"/>
</dbReference>
<dbReference type="NCBIfam" id="TIGR00952">
    <property type="entry name" value="S15_bact"/>
    <property type="match status" value="1"/>
</dbReference>
<comment type="subunit">
    <text evidence="3 4">Part of the 30S ribosomal subunit. Forms a bridge to the 50S subunit in the 70S ribosome, contacting the 23S rRNA.</text>
</comment>
<dbReference type="Gene3D" id="6.10.250.3130">
    <property type="match status" value="1"/>
</dbReference>
<comment type="caution">
    <text evidence="7">The sequence shown here is derived from an EMBL/GenBank/DDBJ whole genome shotgun (WGS) entry which is preliminary data.</text>
</comment>
<keyword evidence="2 4" id="KW-0687">Ribonucleoprotein</keyword>
<evidence type="ECO:0000256" key="5">
    <source>
        <dbReference type="RuleBase" id="RU003919"/>
    </source>
</evidence>
<evidence type="ECO:0000256" key="3">
    <source>
        <dbReference type="ARBA" id="ARBA00064542"/>
    </source>
</evidence>
<dbReference type="InterPro" id="IPR009068">
    <property type="entry name" value="uS15_NS1_RNA-bd_sf"/>
</dbReference>
<dbReference type="GO" id="GO:0003735">
    <property type="term" value="F:structural constituent of ribosome"/>
    <property type="evidence" value="ECO:0007669"/>
    <property type="project" value="InterPro"/>
</dbReference>
<comment type="function">
    <text evidence="4 6">One of the primary rRNA binding proteins, it binds directly to 16S rRNA where it helps nucleate assembly of the platform of the 30S subunit by binding and bridging several RNA helices of the 16S rRNA.</text>
</comment>
<reference evidence="7 8" key="1">
    <citation type="journal article" date="2016" name="Nat. Commun.">
        <title>Thousands of microbial genomes shed light on interconnected biogeochemical processes in an aquifer system.</title>
        <authorList>
            <person name="Anantharaman K."/>
            <person name="Brown C.T."/>
            <person name="Hug L.A."/>
            <person name="Sharon I."/>
            <person name="Castelle C.J."/>
            <person name="Probst A.J."/>
            <person name="Thomas B.C."/>
            <person name="Singh A."/>
            <person name="Wilkins M.J."/>
            <person name="Karaoz U."/>
            <person name="Brodie E.L."/>
            <person name="Williams K.H."/>
            <person name="Hubbard S.S."/>
            <person name="Banfield J.F."/>
        </authorList>
    </citation>
    <scope>NUCLEOTIDE SEQUENCE [LARGE SCALE GENOMIC DNA]</scope>
</reference>
<dbReference type="EMBL" id="MFPS01000009">
    <property type="protein sequence ID" value="OGH58630.1"/>
    <property type="molecule type" value="Genomic_DNA"/>
</dbReference>
<keyword evidence="4 6" id="KW-0699">rRNA-binding</keyword>
<gene>
    <name evidence="4" type="primary">rpsO</name>
    <name evidence="7" type="ORF">A2725_02940</name>
</gene>
<dbReference type="Gene3D" id="1.10.287.10">
    <property type="entry name" value="S15/NS1, RNA-binding"/>
    <property type="match status" value="1"/>
</dbReference>
<dbReference type="SUPFAM" id="SSF47060">
    <property type="entry name" value="S15/NS1 RNA-binding domain"/>
    <property type="match status" value="1"/>
</dbReference>
<dbReference type="FunFam" id="1.10.287.10:FF:000002">
    <property type="entry name" value="30S ribosomal protein S15"/>
    <property type="match status" value="1"/>
</dbReference>
<evidence type="ECO:0000256" key="2">
    <source>
        <dbReference type="ARBA" id="ARBA00023274"/>
    </source>
</evidence>
<evidence type="ECO:0000313" key="7">
    <source>
        <dbReference type="EMBL" id="OGH58630.1"/>
    </source>
</evidence>
<dbReference type="Proteomes" id="UP000177067">
    <property type="component" value="Unassembled WGS sequence"/>
</dbReference>
<dbReference type="PROSITE" id="PS00362">
    <property type="entry name" value="RIBOSOMAL_S15"/>
    <property type="match status" value="1"/>
</dbReference>
<dbReference type="SMART" id="SM01387">
    <property type="entry name" value="Ribosomal_S15"/>
    <property type="match status" value="1"/>
</dbReference>
<dbReference type="CDD" id="cd00353">
    <property type="entry name" value="Ribosomal_S15p_S13e"/>
    <property type="match status" value="1"/>
</dbReference>
<keyword evidence="4 6" id="KW-0694">RNA-binding</keyword>
<evidence type="ECO:0000256" key="6">
    <source>
        <dbReference type="RuleBase" id="RU004524"/>
    </source>
</evidence>
<dbReference type="PANTHER" id="PTHR23321">
    <property type="entry name" value="RIBOSOMAL PROTEIN S15, BACTERIAL AND ORGANELLAR"/>
    <property type="match status" value="1"/>
</dbReference>
<dbReference type="InterPro" id="IPR000589">
    <property type="entry name" value="Ribosomal_uS15"/>
</dbReference>
<dbReference type="GO" id="GO:0022627">
    <property type="term" value="C:cytosolic small ribosomal subunit"/>
    <property type="evidence" value="ECO:0007669"/>
    <property type="project" value="TreeGrafter"/>
</dbReference>
<evidence type="ECO:0000313" key="8">
    <source>
        <dbReference type="Proteomes" id="UP000177067"/>
    </source>
</evidence>
<dbReference type="AlphaFoldDB" id="A0A1F6LGR8"/>
<dbReference type="PANTHER" id="PTHR23321:SF26">
    <property type="entry name" value="SMALL RIBOSOMAL SUBUNIT PROTEIN US15M"/>
    <property type="match status" value="1"/>
</dbReference>